<sequence>MLLVTILIGVLLAAPVHPQTDSVQRKLGYNPNYDVWYLMPPAQVQNLTPTVMKEYQRTKDDGGVCIKDNIWIYCRTGKPLN</sequence>
<protein>
    <submittedName>
        <fullName evidence="3">Uncharacterized protein</fullName>
    </submittedName>
</protein>
<feature type="chain" id="PRO_5026232958" evidence="1">
    <location>
        <begin position="19"/>
        <end position="81"/>
    </location>
</feature>
<dbReference type="AlphaFoldDB" id="A0A6I8VD42"/>
<accession>A0A6I8VD42</accession>
<feature type="signal peptide" evidence="1">
    <location>
        <begin position="1"/>
        <end position="18"/>
    </location>
</feature>
<organism evidence="2 3">
    <name type="scientific">Drosophila pseudoobscura pseudoobscura</name>
    <name type="common">Fruit fly</name>
    <dbReference type="NCBI Taxonomy" id="46245"/>
    <lineage>
        <taxon>Eukaryota</taxon>
        <taxon>Metazoa</taxon>
        <taxon>Ecdysozoa</taxon>
        <taxon>Arthropoda</taxon>
        <taxon>Hexapoda</taxon>
        <taxon>Insecta</taxon>
        <taxon>Pterygota</taxon>
        <taxon>Neoptera</taxon>
        <taxon>Endopterygota</taxon>
        <taxon>Diptera</taxon>
        <taxon>Brachycera</taxon>
        <taxon>Muscomorpha</taxon>
        <taxon>Ephydroidea</taxon>
        <taxon>Drosophilidae</taxon>
        <taxon>Drosophila</taxon>
        <taxon>Sophophora</taxon>
    </lineage>
</organism>
<evidence type="ECO:0000256" key="1">
    <source>
        <dbReference type="SAM" id="SignalP"/>
    </source>
</evidence>
<dbReference type="Proteomes" id="UP000001819">
    <property type="component" value="Chromosome 2"/>
</dbReference>
<dbReference type="RefSeq" id="XP_015038271.2">
    <property type="nucleotide sequence ID" value="XM_015182785.2"/>
</dbReference>
<dbReference type="InParanoid" id="A0A6I8VD42"/>
<keyword evidence="2" id="KW-1185">Reference proteome</keyword>
<keyword evidence="1" id="KW-0732">Signal</keyword>
<gene>
    <name evidence="3" type="primary">LOC26533672</name>
</gene>
<evidence type="ECO:0000313" key="3">
    <source>
        <dbReference type="RefSeq" id="XP_015038271.2"/>
    </source>
</evidence>
<name>A0A6I8VD42_DROPS</name>
<proteinExistence type="predicted"/>
<dbReference type="KEGG" id="dpo:26533672"/>
<evidence type="ECO:0000313" key="2">
    <source>
        <dbReference type="Proteomes" id="UP000001819"/>
    </source>
</evidence>
<reference evidence="2" key="1">
    <citation type="submission" date="2024-06" db="UniProtKB">
        <authorList>
            <consortium name="RefSeq"/>
        </authorList>
    </citation>
    <scope>NUCLEOTIDE SEQUENCE [LARGE SCALE GENOMIC DNA]</scope>
    <source>
        <strain evidence="2">MV2-25</strain>
    </source>
</reference>
<reference evidence="3" key="2">
    <citation type="submission" date="2025-08" db="UniProtKB">
        <authorList>
            <consortium name="RefSeq"/>
        </authorList>
    </citation>
    <scope>IDENTIFICATION</scope>
    <source>
        <strain evidence="3">MV-25-SWS-2005</strain>
        <tissue evidence="3">Whole body</tissue>
    </source>
</reference>